<evidence type="ECO:0000256" key="2">
    <source>
        <dbReference type="ARBA" id="ARBA00022741"/>
    </source>
</evidence>
<keyword evidence="4 5" id="KW-0346">Stress response</keyword>
<proteinExistence type="inferred from homology"/>
<keyword evidence="6" id="KW-1185">Reference proteome</keyword>
<dbReference type="Gene3D" id="3.90.640.10">
    <property type="entry name" value="Actin, Chain A, domain 4"/>
    <property type="match status" value="1"/>
</dbReference>
<dbReference type="InterPro" id="IPR043129">
    <property type="entry name" value="ATPase_NBD"/>
</dbReference>
<dbReference type="EMBL" id="BPLR01000833">
    <property type="protein sequence ID" value="GIY97776.1"/>
    <property type="molecule type" value="Genomic_DNA"/>
</dbReference>
<reference evidence="5 6" key="1">
    <citation type="submission" date="2021-06" db="EMBL/GenBank/DDBJ databases">
        <title>Caerostris extrusa draft genome.</title>
        <authorList>
            <person name="Kono N."/>
            <person name="Arakawa K."/>
        </authorList>
    </citation>
    <scope>NUCLEOTIDE SEQUENCE [LARGE SCALE GENOMIC DNA]</scope>
</reference>
<dbReference type="FunFam" id="3.30.420.40:FF:000172">
    <property type="entry name" value="Heat shock 70 kDa protein"/>
    <property type="match status" value="1"/>
</dbReference>
<dbReference type="Pfam" id="PF00012">
    <property type="entry name" value="HSP70"/>
    <property type="match status" value="2"/>
</dbReference>
<gene>
    <name evidence="5" type="primary">Hsp68</name>
    <name evidence="5" type="ORF">CEXT_411181</name>
</gene>
<dbReference type="GO" id="GO:0140662">
    <property type="term" value="F:ATP-dependent protein folding chaperone"/>
    <property type="evidence" value="ECO:0007669"/>
    <property type="project" value="InterPro"/>
</dbReference>
<dbReference type="SUPFAM" id="SSF53067">
    <property type="entry name" value="Actin-like ATPase domain"/>
    <property type="match status" value="1"/>
</dbReference>
<dbReference type="PANTHER" id="PTHR19375">
    <property type="entry name" value="HEAT SHOCK PROTEIN 70KDA"/>
    <property type="match status" value="1"/>
</dbReference>
<dbReference type="AlphaFoldDB" id="A0AAV4XRH4"/>
<organism evidence="5 6">
    <name type="scientific">Caerostris extrusa</name>
    <name type="common">Bark spider</name>
    <name type="synonym">Caerostris bankana</name>
    <dbReference type="NCBI Taxonomy" id="172846"/>
    <lineage>
        <taxon>Eukaryota</taxon>
        <taxon>Metazoa</taxon>
        <taxon>Ecdysozoa</taxon>
        <taxon>Arthropoda</taxon>
        <taxon>Chelicerata</taxon>
        <taxon>Arachnida</taxon>
        <taxon>Araneae</taxon>
        <taxon>Araneomorphae</taxon>
        <taxon>Entelegynae</taxon>
        <taxon>Araneoidea</taxon>
        <taxon>Araneidae</taxon>
        <taxon>Caerostris</taxon>
    </lineage>
</organism>
<name>A0AAV4XRH4_CAEEX</name>
<evidence type="ECO:0000313" key="6">
    <source>
        <dbReference type="Proteomes" id="UP001054945"/>
    </source>
</evidence>
<dbReference type="Gene3D" id="3.30.420.40">
    <property type="match status" value="3"/>
</dbReference>
<sequence length="110" mass="12206">MSSRQATKDAGRIAGLNVLRFINEPTAAALPYGLDKNLQEEKNVLIFDLGSGTFDIFIPRSLAARFEELCIDIFRSTLEPVEWALKDAKLDKKSIHDVLFVGGSTQIPKI</sequence>
<comment type="similarity">
    <text evidence="1">Belongs to the heat shock protein 70 family.</text>
</comment>
<dbReference type="Proteomes" id="UP001054945">
    <property type="component" value="Unassembled WGS sequence"/>
</dbReference>
<keyword evidence="2" id="KW-0547">Nucleotide-binding</keyword>
<evidence type="ECO:0000256" key="4">
    <source>
        <dbReference type="ARBA" id="ARBA00023016"/>
    </source>
</evidence>
<dbReference type="FunFam" id="3.30.420.40:FF:000028">
    <property type="entry name" value="heat shock 70 kDa protein-like"/>
    <property type="match status" value="1"/>
</dbReference>
<dbReference type="GO" id="GO:0005524">
    <property type="term" value="F:ATP binding"/>
    <property type="evidence" value="ECO:0007669"/>
    <property type="project" value="UniProtKB-KW"/>
</dbReference>
<evidence type="ECO:0000256" key="3">
    <source>
        <dbReference type="ARBA" id="ARBA00022840"/>
    </source>
</evidence>
<comment type="caution">
    <text evidence="5">The sequence shown here is derived from an EMBL/GenBank/DDBJ whole genome shotgun (WGS) entry which is preliminary data.</text>
</comment>
<protein>
    <submittedName>
        <fullName evidence="5">Heat shock protein 68</fullName>
    </submittedName>
</protein>
<evidence type="ECO:0000256" key="1">
    <source>
        <dbReference type="ARBA" id="ARBA00007381"/>
    </source>
</evidence>
<keyword evidence="3" id="KW-0067">ATP-binding</keyword>
<accession>A0AAV4XRH4</accession>
<evidence type="ECO:0000313" key="5">
    <source>
        <dbReference type="EMBL" id="GIY97776.1"/>
    </source>
</evidence>
<dbReference type="InterPro" id="IPR013126">
    <property type="entry name" value="Hsp_70_fam"/>
</dbReference>